<dbReference type="OrthoDB" id="9809616at2"/>
<evidence type="ECO:0000313" key="13">
    <source>
        <dbReference type="Proteomes" id="UP000326546"/>
    </source>
</evidence>
<evidence type="ECO:0000313" key="12">
    <source>
        <dbReference type="EMBL" id="QFG68571.1"/>
    </source>
</evidence>
<evidence type="ECO:0000256" key="8">
    <source>
        <dbReference type="ARBA" id="ARBA00023102"/>
    </source>
</evidence>
<dbReference type="AlphaFoldDB" id="A0A5J6V5Y6"/>
<dbReference type="PANTHER" id="PTHR42885">
    <property type="entry name" value="HISTIDINOL-PHOSPHATE AMINOTRANSFERASE-RELATED"/>
    <property type="match status" value="1"/>
</dbReference>
<feature type="modified residue" description="N6-(pyridoxal phosphate)lysine" evidence="9">
    <location>
        <position position="229"/>
    </location>
</feature>
<evidence type="ECO:0000256" key="4">
    <source>
        <dbReference type="ARBA" id="ARBA00022576"/>
    </source>
</evidence>
<comment type="catalytic activity">
    <reaction evidence="9">
        <text>L-histidinol phosphate + 2-oxoglutarate = 3-(imidazol-4-yl)-2-oxopropyl phosphate + L-glutamate</text>
        <dbReference type="Rhea" id="RHEA:23744"/>
        <dbReference type="ChEBI" id="CHEBI:16810"/>
        <dbReference type="ChEBI" id="CHEBI:29985"/>
        <dbReference type="ChEBI" id="CHEBI:57766"/>
        <dbReference type="ChEBI" id="CHEBI:57980"/>
        <dbReference type="EC" id="2.6.1.9"/>
    </reaction>
</comment>
<comment type="similarity">
    <text evidence="2 9">Belongs to the class-II pyridoxal-phosphate-dependent aminotransferase family. Histidinol-phosphate aminotransferase subfamily.</text>
</comment>
<dbReference type="KEGG" id="serw:FY030_07445"/>
<evidence type="ECO:0000256" key="5">
    <source>
        <dbReference type="ARBA" id="ARBA00022605"/>
    </source>
</evidence>
<dbReference type="Pfam" id="PF00155">
    <property type="entry name" value="Aminotran_1_2"/>
    <property type="match status" value="1"/>
</dbReference>
<keyword evidence="13" id="KW-1185">Reference proteome</keyword>
<evidence type="ECO:0000256" key="9">
    <source>
        <dbReference type="HAMAP-Rule" id="MF_01023"/>
    </source>
</evidence>
<dbReference type="InterPro" id="IPR004839">
    <property type="entry name" value="Aminotransferase_I/II_large"/>
</dbReference>
<evidence type="ECO:0000256" key="1">
    <source>
        <dbReference type="ARBA" id="ARBA00001933"/>
    </source>
</evidence>
<dbReference type="InterPro" id="IPR015424">
    <property type="entry name" value="PyrdxlP-dep_Trfase"/>
</dbReference>
<dbReference type="GO" id="GO:0030170">
    <property type="term" value="F:pyridoxal phosphate binding"/>
    <property type="evidence" value="ECO:0007669"/>
    <property type="project" value="InterPro"/>
</dbReference>
<keyword evidence="5 9" id="KW-0028">Amino-acid biosynthesis</keyword>
<dbReference type="Gene3D" id="3.90.1150.10">
    <property type="entry name" value="Aspartate Aminotransferase, domain 1"/>
    <property type="match status" value="1"/>
</dbReference>
<dbReference type="PANTHER" id="PTHR42885:SF2">
    <property type="entry name" value="HISTIDINOL-PHOSPHATE AMINOTRANSFERASE"/>
    <property type="match status" value="1"/>
</dbReference>
<evidence type="ECO:0000256" key="10">
    <source>
        <dbReference type="SAM" id="MobiDB-lite"/>
    </source>
</evidence>
<evidence type="ECO:0000256" key="3">
    <source>
        <dbReference type="ARBA" id="ARBA00011738"/>
    </source>
</evidence>
<organism evidence="12 13">
    <name type="scientific">Ornithinimicrobium pratense</name>
    <dbReference type="NCBI Taxonomy" id="2593973"/>
    <lineage>
        <taxon>Bacteria</taxon>
        <taxon>Bacillati</taxon>
        <taxon>Actinomycetota</taxon>
        <taxon>Actinomycetes</taxon>
        <taxon>Micrococcales</taxon>
        <taxon>Ornithinimicrobiaceae</taxon>
        <taxon>Ornithinimicrobium</taxon>
    </lineage>
</organism>
<dbReference type="InterPro" id="IPR005861">
    <property type="entry name" value="HisP_aminotrans"/>
</dbReference>
<accession>A0A5J6V5Y6</accession>
<dbReference type="UniPathway" id="UPA00031">
    <property type="reaction ID" value="UER00012"/>
</dbReference>
<evidence type="ECO:0000256" key="6">
    <source>
        <dbReference type="ARBA" id="ARBA00022679"/>
    </source>
</evidence>
<name>A0A5J6V5Y6_9MICO</name>
<sequence>MSVSRPASVGFPQHLVREDLRDFAGYSSARTSGPTGSGPRIWLNANEAADPSAVDAQGRCRRYPEPQPPDLVEAFADVWATSPDRVVVGRGSDEAIELLVRALCRPGEARDGVVITSPTFGMYAVSARLHGVPVVDVPQLDDDVGWRVDTAAVAEAVGRSGARLVFLASPGNPTGTVVPLREVADLAATLAEQAVVVIDEAYGEFAAQRSAVTLLEEHPNIVVLRTLSKAHALAGARVGIALAHPDLAAVLRRVQAPYPVPAPVAELALAALSPQALQQTRSRVGRTLVLRDQVGRWLRDLPGVRAVYASEANFLLVRAEDPDGLLTALDEAGVVVRDLRHQPGLDDAVRITIGAGTEMQQVRQALDRLNPTTTGDTTPSAITTPSAVTTPTTQEPTR</sequence>
<evidence type="ECO:0000259" key="11">
    <source>
        <dbReference type="Pfam" id="PF00155"/>
    </source>
</evidence>
<comment type="pathway">
    <text evidence="9">Amino-acid biosynthesis; L-histidine biosynthesis; L-histidine from 5-phospho-alpha-D-ribose 1-diphosphate: step 7/9.</text>
</comment>
<dbReference type="NCBIfam" id="TIGR01141">
    <property type="entry name" value="hisC"/>
    <property type="match status" value="1"/>
</dbReference>
<dbReference type="EMBL" id="CP044427">
    <property type="protein sequence ID" value="QFG68571.1"/>
    <property type="molecule type" value="Genomic_DNA"/>
</dbReference>
<dbReference type="InterPro" id="IPR015422">
    <property type="entry name" value="PyrdxlP-dep_Trfase_small"/>
</dbReference>
<gene>
    <name evidence="9 12" type="primary">hisC</name>
    <name evidence="12" type="ORF">FY030_07445</name>
</gene>
<dbReference type="EC" id="2.6.1.9" evidence="9"/>
<dbReference type="GO" id="GO:0000105">
    <property type="term" value="P:L-histidine biosynthetic process"/>
    <property type="evidence" value="ECO:0007669"/>
    <property type="project" value="UniProtKB-UniRule"/>
</dbReference>
<dbReference type="InterPro" id="IPR015421">
    <property type="entry name" value="PyrdxlP-dep_Trfase_major"/>
</dbReference>
<reference evidence="12 13" key="1">
    <citation type="submission" date="2019-09" db="EMBL/GenBank/DDBJ databases">
        <title>Serinicoccus pratensis sp. nov., isolated from meadow soil.</title>
        <authorList>
            <person name="Zhang W."/>
        </authorList>
    </citation>
    <scope>NUCLEOTIDE SEQUENCE [LARGE SCALE GENOMIC DNA]</scope>
    <source>
        <strain evidence="12 13">W204</strain>
    </source>
</reference>
<keyword evidence="7 9" id="KW-0663">Pyridoxal phosphate</keyword>
<feature type="region of interest" description="Disordered" evidence="10">
    <location>
        <begin position="369"/>
        <end position="398"/>
    </location>
</feature>
<keyword evidence="6 9" id="KW-0808">Transferase</keyword>
<keyword evidence="4 9" id="KW-0032">Aminotransferase</keyword>
<keyword evidence="8 9" id="KW-0368">Histidine biosynthesis</keyword>
<dbReference type="Proteomes" id="UP000326546">
    <property type="component" value="Chromosome"/>
</dbReference>
<feature type="compositionally biased region" description="Low complexity" evidence="10">
    <location>
        <begin position="377"/>
        <end position="398"/>
    </location>
</feature>
<dbReference type="GO" id="GO:0004400">
    <property type="term" value="F:histidinol-phosphate transaminase activity"/>
    <property type="evidence" value="ECO:0007669"/>
    <property type="project" value="UniProtKB-UniRule"/>
</dbReference>
<dbReference type="SUPFAM" id="SSF53383">
    <property type="entry name" value="PLP-dependent transferases"/>
    <property type="match status" value="1"/>
</dbReference>
<dbReference type="HAMAP" id="MF_01023">
    <property type="entry name" value="HisC_aminotrans_2"/>
    <property type="match status" value="1"/>
</dbReference>
<comment type="subunit">
    <text evidence="3 9">Homodimer.</text>
</comment>
<dbReference type="RefSeq" id="WP_158060959.1">
    <property type="nucleotide sequence ID" value="NZ_CP044427.1"/>
</dbReference>
<comment type="cofactor">
    <cofactor evidence="1 9">
        <name>pyridoxal 5'-phosphate</name>
        <dbReference type="ChEBI" id="CHEBI:597326"/>
    </cofactor>
</comment>
<evidence type="ECO:0000256" key="2">
    <source>
        <dbReference type="ARBA" id="ARBA00007970"/>
    </source>
</evidence>
<protein>
    <recommendedName>
        <fullName evidence="9">Histidinol-phosphate aminotransferase</fullName>
        <ecNumber evidence="9">2.6.1.9</ecNumber>
    </recommendedName>
    <alternativeName>
        <fullName evidence="9">Imidazole acetol-phosphate transaminase</fullName>
    </alternativeName>
</protein>
<feature type="domain" description="Aminotransferase class I/classII large" evidence="11">
    <location>
        <begin position="47"/>
        <end position="369"/>
    </location>
</feature>
<evidence type="ECO:0000256" key="7">
    <source>
        <dbReference type="ARBA" id="ARBA00022898"/>
    </source>
</evidence>
<dbReference type="Gene3D" id="3.40.640.10">
    <property type="entry name" value="Type I PLP-dependent aspartate aminotransferase-like (Major domain)"/>
    <property type="match status" value="1"/>
</dbReference>
<dbReference type="CDD" id="cd00609">
    <property type="entry name" value="AAT_like"/>
    <property type="match status" value="1"/>
</dbReference>
<proteinExistence type="inferred from homology"/>